<dbReference type="InterPro" id="IPR008949">
    <property type="entry name" value="Isoprenoid_synthase_dom_sf"/>
</dbReference>
<dbReference type="GO" id="GO:0046872">
    <property type="term" value="F:metal ion binding"/>
    <property type="evidence" value="ECO:0007669"/>
    <property type="project" value="UniProtKB-KW"/>
</dbReference>
<gene>
    <name evidence="7" type="ORF">ONZ51_g10226</name>
</gene>
<dbReference type="AlphaFoldDB" id="A0AAD7X939"/>
<dbReference type="Gene3D" id="1.10.600.10">
    <property type="entry name" value="Farnesyl Diphosphate Synthase"/>
    <property type="match status" value="1"/>
</dbReference>
<keyword evidence="3 6" id="KW-0479">Metal-binding</keyword>
<dbReference type="PANTHER" id="PTHR35201:SF4">
    <property type="entry name" value="BETA-PINACENE SYNTHASE-RELATED"/>
    <property type="match status" value="1"/>
</dbReference>
<sequence length="348" mass="39961">MPSLSSSQVYFHLPDTLQYWPWQRRVNSHYAKVSAASAAWIESFKAFSRKGQIAFNRCNFGLLASLAYPIATPEQLRIGCDLMNLFFVFDELSDVADERQVRVLADTIMDAIRHPEKTRPPSEPIVGLVAKQFWERAIASASQTSQRRFIATFDAYCESVVEQARDRDVSHVHTVDTYLAVRRENIGAKPSFALLELDMDLPDEAFYHPTVVELTTWAIDMIIIGNDLCSYNVEQARGDDGYNIVTVVMAQYGVDLHEAIRWIARFHDHLLDLFVTYCESEFLPSWGPKVDNDLARYIEGIANWVRANDCWSFESERYFGKDGLEVMERRWLALLPKEEKKAEKGREA</sequence>
<evidence type="ECO:0000313" key="7">
    <source>
        <dbReference type="EMBL" id="KAJ8463483.1"/>
    </source>
</evidence>
<dbReference type="EMBL" id="JAPEVG010000391">
    <property type="protein sequence ID" value="KAJ8463483.1"/>
    <property type="molecule type" value="Genomic_DNA"/>
</dbReference>
<dbReference type="SFLD" id="SFLDS00005">
    <property type="entry name" value="Isoprenoid_Synthase_Type_I"/>
    <property type="match status" value="1"/>
</dbReference>
<dbReference type="EC" id="4.2.3.-" evidence="6"/>
<evidence type="ECO:0000256" key="2">
    <source>
        <dbReference type="ARBA" id="ARBA00006333"/>
    </source>
</evidence>
<keyword evidence="8" id="KW-1185">Reference proteome</keyword>
<evidence type="ECO:0000256" key="4">
    <source>
        <dbReference type="ARBA" id="ARBA00022842"/>
    </source>
</evidence>
<dbReference type="InterPro" id="IPR034686">
    <property type="entry name" value="Terpene_cyclase-like_2"/>
</dbReference>
<evidence type="ECO:0000256" key="5">
    <source>
        <dbReference type="ARBA" id="ARBA00023239"/>
    </source>
</evidence>
<dbReference type="GO" id="GO:0010333">
    <property type="term" value="F:terpene synthase activity"/>
    <property type="evidence" value="ECO:0007669"/>
    <property type="project" value="InterPro"/>
</dbReference>
<dbReference type="SFLD" id="SFLDG01020">
    <property type="entry name" value="Terpene_Cyclase_Like_2"/>
    <property type="match status" value="1"/>
</dbReference>
<accession>A0AAD7X939</accession>
<comment type="similarity">
    <text evidence="2 6">Belongs to the terpene synthase family.</text>
</comment>
<protein>
    <recommendedName>
        <fullName evidence="6">Terpene synthase</fullName>
        <ecNumber evidence="6">4.2.3.-</ecNumber>
    </recommendedName>
</protein>
<dbReference type="PANTHER" id="PTHR35201">
    <property type="entry name" value="TERPENE SYNTHASE"/>
    <property type="match status" value="1"/>
</dbReference>
<evidence type="ECO:0000256" key="3">
    <source>
        <dbReference type="ARBA" id="ARBA00022723"/>
    </source>
</evidence>
<evidence type="ECO:0000313" key="8">
    <source>
        <dbReference type="Proteomes" id="UP001215151"/>
    </source>
</evidence>
<comment type="caution">
    <text evidence="7">The sequence shown here is derived from an EMBL/GenBank/DDBJ whole genome shotgun (WGS) entry which is preliminary data.</text>
</comment>
<dbReference type="Pfam" id="PF19086">
    <property type="entry name" value="Terpene_syn_C_2"/>
    <property type="match status" value="1"/>
</dbReference>
<keyword evidence="4 6" id="KW-0460">Magnesium</keyword>
<proteinExistence type="inferred from homology"/>
<evidence type="ECO:0000256" key="1">
    <source>
        <dbReference type="ARBA" id="ARBA00001946"/>
    </source>
</evidence>
<evidence type="ECO:0000256" key="6">
    <source>
        <dbReference type="RuleBase" id="RU366034"/>
    </source>
</evidence>
<dbReference type="GO" id="GO:0008299">
    <property type="term" value="P:isoprenoid biosynthetic process"/>
    <property type="evidence" value="ECO:0007669"/>
    <property type="project" value="UniProtKB-ARBA"/>
</dbReference>
<dbReference type="Proteomes" id="UP001215151">
    <property type="component" value="Unassembled WGS sequence"/>
</dbReference>
<keyword evidence="5 6" id="KW-0456">Lyase</keyword>
<dbReference type="SUPFAM" id="SSF48576">
    <property type="entry name" value="Terpenoid synthases"/>
    <property type="match status" value="1"/>
</dbReference>
<organism evidence="7 8">
    <name type="scientific">Trametes cubensis</name>
    <dbReference type="NCBI Taxonomy" id="1111947"/>
    <lineage>
        <taxon>Eukaryota</taxon>
        <taxon>Fungi</taxon>
        <taxon>Dikarya</taxon>
        <taxon>Basidiomycota</taxon>
        <taxon>Agaricomycotina</taxon>
        <taxon>Agaricomycetes</taxon>
        <taxon>Polyporales</taxon>
        <taxon>Polyporaceae</taxon>
        <taxon>Trametes</taxon>
    </lineage>
</organism>
<name>A0AAD7X939_9APHY</name>
<comment type="cofactor">
    <cofactor evidence="1 6">
        <name>Mg(2+)</name>
        <dbReference type="ChEBI" id="CHEBI:18420"/>
    </cofactor>
</comment>
<reference evidence="7" key="1">
    <citation type="submission" date="2022-11" db="EMBL/GenBank/DDBJ databases">
        <title>Genome Sequence of Cubamyces cubensis.</title>
        <authorList>
            <person name="Buettner E."/>
        </authorList>
    </citation>
    <scope>NUCLEOTIDE SEQUENCE</scope>
    <source>
        <strain evidence="7">MPL-01</strain>
    </source>
</reference>